<reference evidence="1" key="1">
    <citation type="submission" date="2021-06" db="EMBL/GenBank/DDBJ databases">
        <authorList>
            <person name="Kallberg Y."/>
            <person name="Tangrot J."/>
            <person name="Rosling A."/>
        </authorList>
    </citation>
    <scope>NUCLEOTIDE SEQUENCE</scope>
    <source>
        <strain evidence="1">FL966</strain>
    </source>
</reference>
<feature type="non-terminal residue" evidence="1">
    <location>
        <position position="41"/>
    </location>
</feature>
<dbReference type="EMBL" id="CAJVQA010029605">
    <property type="protein sequence ID" value="CAG8797385.1"/>
    <property type="molecule type" value="Genomic_DNA"/>
</dbReference>
<accession>A0A9N9JWG1</accession>
<protein>
    <submittedName>
        <fullName evidence="1">1493_t:CDS:1</fullName>
    </submittedName>
</protein>
<dbReference type="AlphaFoldDB" id="A0A9N9JWG1"/>
<name>A0A9N9JWG1_9GLOM</name>
<proteinExistence type="predicted"/>
<dbReference type="Proteomes" id="UP000789759">
    <property type="component" value="Unassembled WGS sequence"/>
</dbReference>
<keyword evidence="2" id="KW-1185">Reference proteome</keyword>
<feature type="non-terminal residue" evidence="1">
    <location>
        <position position="1"/>
    </location>
</feature>
<evidence type="ECO:0000313" key="1">
    <source>
        <dbReference type="EMBL" id="CAG8797385.1"/>
    </source>
</evidence>
<comment type="caution">
    <text evidence="1">The sequence shown here is derived from an EMBL/GenBank/DDBJ whole genome shotgun (WGS) entry which is preliminary data.</text>
</comment>
<sequence length="41" mass="4729">KLEKRQEPIQANESSSEDKIELKAVAEVYNNFMNALEAMFI</sequence>
<gene>
    <name evidence="1" type="ORF">CPELLU_LOCUS17435</name>
</gene>
<organism evidence="1 2">
    <name type="scientific">Cetraspora pellucida</name>
    <dbReference type="NCBI Taxonomy" id="1433469"/>
    <lineage>
        <taxon>Eukaryota</taxon>
        <taxon>Fungi</taxon>
        <taxon>Fungi incertae sedis</taxon>
        <taxon>Mucoromycota</taxon>
        <taxon>Glomeromycotina</taxon>
        <taxon>Glomeromycetes</taxon>
        <taxon>Diversisporales</taxon>
        <taxon>Gigasporaceae</taxon>
        <taxon>Cetraspora</taxon>
    </lineage>
</organism>
<evidence type="ECO:0000313" key="2">
    <source>
        <dbReference type="Proteomes" id="UP000789759"/>
    </source>
</evidence>